<dbReference type="Gene3D" id="3.40.50.1000">
    <property type="entry name" value="HAD superfamily/HAD-like"/>
    <property type="match status" value="1"/>
</dbReference>
<dbReference type="AlphaFoldDB" id="A0A4R3TDT4"/>
<dbReference type="Proteomes" id="UP000295773">
    <property type="component" value="Unassembled WGS sequence"/>
</dbReference>
<dbReference type="SUPFAM" id="SSF56784">
    <property type="entry name" value="HAD-like"/>
    <property type="match status" value="1"/>
</dbReference>
<dbReference type="SFLD" id="SFLDS00003">
    <property type="entry name" value="Haloacid_Dehalogenase"/>
    <property type="match status" value="1"/>
</dbReference>
<sequence length="261" mass="29909">MKKIKALFFDVDGTLYTHRVHDFPQSTQYTLHKLKENGYKVGFATSRCRFETSNLPRFFREFAFDACIYDGGALVMEGNEVFEESPMQTDEIQKLLDYTKKEKIAVRYSTFADDCIAHYGDARILDEFFKLYLNMPIEKPYENEKVYNMLAYPSEQRQAEEIKQLLQESYIVEHSRHTLEITARDIDKSKGIAHLCEKWNVAMQDIICFGDGANDVNMLKAAGVGVAMGNANPKALTAADVVCGHIDEDGLYHFCKEHNLI</sequence>
<dbReference type="Pfam" id="PF08282">
    <property type="entry name" value="Hydrolase_3"/>
    <property type="match status" value="1"/>
</dbReference>
<organism evidence="1 2">
    <name type="scientific">Longicatena caecimuris</name>
    <dbReference type="NCBI Taxonomy" id="1796635"/>
    <lineage>
        <taxon>Bacteria</taxon>
        <taxon>Bacillati</taxon>
        <taxon>Bacillota</taxon>
        <taxon>Erysipelotrichia</taxon>
        <taxon>Erysipelotrichales</taxon>
        <taxon>Erysipelotrichaceae</taxon>
        <taxon>Longicatena</taxon>
    </lineage>
</organism>
<dbReference type="Gene3D" id="3.30.1240.10">
    <property type="match status" value="1"/>
</dbReference>
<comment type="caution">
    <text evidence="1">The sequence shown here is derived from an EMBL/GenBank/DDBJ whole genome shotgun (WGS) entry which is preliminary data.</text>
</comment>
<dbReference type="GO" id="GO:0016791">
    <property type="term" value="F:phosphatase activity"/>
    <property type="evidence" value="ECO:0007669"/>
    <property type="project" value="TreeGrafter"/>
</dbReference>
<dbReference type="GO" id="GO:0000287">
    <property type="term" value="F:magnesium ion binding"/>
    <property type="evidence" value="ECO:0007669"/>
    <property type="project" value="TreeGrafter"/>
</dbReference>
<evidence type="ECO:0000313" key="2">
    <source>
        <dbReference type="Proteomes" id="UP000295773"/>
    </source>
</evidence>
<proteinExistence type="predicted"/>
<name>A0A4R3TDT4_9FIRM</name>
<evidence type="ECO:0008006" key="3">
    <source>
        <dbReference type="Google" id="ProtNLM"/>
    </source>
</evidence>
<evidence type="ECO:0000313" key="1">
    <source>
        <dbReference type="EMBL" id="TCU59197.1"/>
    </source>
</evidence>
<reference evidence="1 2" key="1">
    <citation type="submission" date="2019-03" db="EMBL/GenBank/DDBJ databases">
        <title>Genomic Encyclopedia of Type Strains, Phase IV (KMG-IV): sequencing the most valuable type-strain genomes for metagenomic binning, comparative biology and taxonomic classification.</title>
        <authorList>
            <person name="Goeker M."/>
        </authorList>
    </citation>
    <scope>NUCLEOTIDE SEQUENCE [LARGE SCALE GENOMIC DNA]</scope>
    <source>
        <strain evidence="1 2">DSM 29481</strain>
    </source>
</reference>
<dbReference type="NCBIfam" id="TIGR01484">
    <property type="entry name" value="HAD-SF-IIB"/>
    <property type="match status" value="1"/>
</dbReference>
<dbReference type="PANTHER" id="PTHR10000:SF25">
    <property type="entry name" value="PHOSPHATASE YKRA-RELATED"/>
    <property type="match status" value="1"/>
</dbReference>
<dbReference type="PANTHER" id="PTHR10000">
    <property type="entry name" value="PHOSPHOSERINE PHOSPHATASE"/>
    <property type="match status" value="1"/>
</dbReference>
<gene>
    <name evidence="1" type="ORF">EDD61_1104</name>
</gene>
<accession>A0A4R3TDT4</accession>
<keyword evidence="2" id="KW-1185">Reference proteome</keyword>
<dbReference type="EMBL" id="SMBP01000010">
    <property type="protein sequence ID" value="TCU59197.1"/>
    <property type="molecule type" value="Genomic_DNA"/>
</dbReference>
<dbReference type="InterPro" id="IPR000150">
    <property type="entry name" value="Cof"/>
</dbReference>
<protein>
    <recommendedName>
        <fullName evidence="3">Cof subfamily protein (Haloacid dehalogenase superfamily)/HAD superfamily hydrolase (TIGR01484 family)</fullName>
    </recommendedName>
</protein>
<dbReference type="GO" id="GO:0005829">
    <property type="term" value="C:cytosol"/>
    <property type="evidence" value="ECO:0007669"/>
    <property type="project" value="TreeGrafter"/>
</dbReference>
<dbReference type="RefSeq" id="WP_132224801.1">
    <property type="nucleotide sequence ID" value="NZ_JANKBG010000010.1"/>
</dbReference>
<dbReference type="InterPro" id="IPR036412">
    <property type="entry name" value="HAD-like_sf"/>
</dbReference>
<dbReference type="InterPro" id="IPR006379">
    <property type="entry name" value="HAD-SF_hydro_IIB"/>
</dbReference>
<dbReference type="SFLD" id="SFLDG01140">
    <property type="entry name" value="C2.B:_Phosphomannomutase_and_P"/>
    <property type="match status" value="1"/>
</dbReference>
<dbReference type="InterPro" id="IPR023214">
    <property type="entry name" value="HAD_sf"/>
</dbReference>
<dbReference type="NCBIfam" id="TIGR00099">
    <property type="entry name" value="Cof-subfamily"/>
    <property type="match status" value="1"/>
</dbReference>
<dbReference type="PROSITE" id="PS01228">
    <property type="entry name" value="COF_1"/>
    <property type="match status" value="1"/>
</dbReference>
<dbReference type="PROSITE" id="PS01229">
    <property type="entry name" value="COF_2"/>
    <property type="match status" value="1"/>
</dbReference>